<dbReference type="EMBL" id="MRBO01000216">
    <property type="protein sequence ID" value="KAB2586321.1"/>
    <property type="molecule type" value="Genomic_DNA"/>
</dbReference>
<dbReference type="Proteomes" id="UP000325576">
    <property type="component" value="Unassembled WGS sequence"/>
</dbReference>
<organism evidence="2 3">
    <name type="scientific">Rhodococcus erythropolis</name>
    <name type="common">Arthrobacter picolinophilus</name>
    <dbReference type="NCBI Taxonomy" id="1833"/>
    <lineage>
        <taxon>Bacteria</taxon>
        <taxon>Bacillati</taxon>
        <taxon>Actinomycetota</taxon>
        <taxon>Actinomycetes</taxon>
        <taxon>Mycobacteriales</taxon>
        <taxon>Nocardiaceae</taxon>
        <taxon>Rhodococcus</taxon>
        <taxon>Rhodococcus erythropolis group</taxon>
    </lineage>
</organism>
<dbReference type="GO" id="GO:0005737">
    <property type="term" value="C:cytoplasm"/>
    <property type="evidence" value="ECO:0007669"/>
    <property type="project" value="TreeGrafter"/>
</dbReference>
<dbReference type="PANTHER" id="PTHR45527">
    <property type="entry name" value="NONRIBOSOMAL PEPTIDE SYNTHETASE"/>
    <property type="match status" value="1"/>
</dbReference>
<name>A0A5N5E8Z1_RHOER</name>
<dbReference type="GO" id="GO:0044550">
    <property type="term" value="P:secondary metabolite biosynthetic process"/>
    <property type="evidence" value="ECO:0007669"/>
    <property type="project" value="TreeGrafter"/>
</dbReference>
<dbReference type="Gene3D" id="3.30.559.10">
    <property type="entry name" value="Chloramphenicol acetyltransferase-like domain"/>
    <property type="match status" value="1"/>
</dbReference>
<dbReference type="PANTHER" id="PTHR45527:SF1">
    <property type="entry name" value="FATTY ACID SYNTHASE"/>
    <property type="match status" value="1"/>
</dbReference>
<dbReference type="GO" id="GO:0031177">
    <property type="term" value="F:phosphopantetheine binding"/>
    <property type="evidence" value="ECO:0007669"/>
    <property type="project" value="TreeGrafter"/>
</dbReference>
<evidence type="ECO:0000259" key="1">
    <source>
        <dbReference type="Pfam" id="PF00668"/>
    </source>
</evidence>
<gene>
    <name evidence="2" type="ORF">BS297_05860</name>
</gene>
<sequence>MKPFEVRRTDPFDETLFPLSAAQRATWFAQQFDPEVPILIAHYVELRGELDVELLDRETRAVAYEFQSPMLKVIEVDGQPMQYVDEKAEISVGLVDFRWTEDPFEAALEWMRRDCRTQLDLAVDGIVATAVLRVGDAHYLWYSRIHHVALDGFGAMTMMNRIAHRYSASAARKDLQPSRAATLRTLYDIDERYRQSDRFAADREYWAGRNTVGAGSSLAEASGPAHIESRLESTLMSDRSCALLHESENHAATVIAALALYLSRMTAKEIVQIHVPMSGRTTAVLRDSGGMMVNVAPLLISIAAVDTVGELFAQVQHELMGALRHQRCSLDDIRRDAGVTSGLEGEDSYAGPMVNVMLFRQEVQLGEVVGEYHIVTSGPVEDLLVNLYPSGDRLRVDFRANPIRYEEAGLREHHRNFVGLLEELIASDSGA</sequence>
<dbReference type="Gene3D" id="3.30.559.30">
    <property type="entry name" value="Nonribosomal peptide synthetase, condensation domain"/>
    <property type="match status" value="1"/>
</dbReference>
<reference evidence="2 3" key="1">
    <citation type="journal article" date="2017" name="Poromechanics V (2013)">
        <title>Genomic Characterization of the Arsenic-Tolerant Actinobacterium, &lt;i&gt;Rhodococcus erythropolis&lt;/i&gt; S43.</title>
        <authorList>
            <person name="Retamal-Morales G."/>
            <person name="Mehnert M."/>
            <person name="Schwabe R."/>
            <person name="Tischler D."/>
            <person name="Schloemann M."/>
            <person name="Levican G.J."/>
        </authorList>
    </citation>
    <scope>NUCLEOTIDE SEQUENCE [LARGE SCALE GENOMIC DNA]</scope>
    <source>
        <strain evidence="2 3">S43</strain>
    </source>
</reference>
<dbReference type="Pfam" id="PF00668">
    <property type="entry name" value="Condensation"/>
    <property type="match status" value="1"/>
</dbReference>
<comment type="caution">
    <text evidence="2">The sequence shown here is derived from an EMBL/GenBank/DDBJ whole genome shotgun (WGS) entry which is preliminary data.</text>
</comment>
<dbReference type="AlphaFoldDB" id="A0A5N5E8Z1"/>
<accession>A0A5N5E8Z1</accession>
<evidence type="ECO:0000313" key="2">
    <source>
        <dbReference type="EMBL" id="KAB2586321.1"/>
    </source>
</evidence>
<dbReference type="GO" id="GO:0008610">
    <property type="term" value="P:lipid biosynthetic process"/>
    <property type="evidence" value="ECO:0007669"/>
    <property type="project" value="UniProtKB-ARBA"/>
</dbReference>
<dbReference type="SUPFAM" id="SSF52777">
    <property type="entry name" value="CoA-dependent acyltransferases"/>
    <property type="match status" value="2"/>
</dbReference>
<dbReference type="InterPro" id="IPR023213">
    <property type="entry name" value="CAT-like_dom_sf"/>
</dbReference>
<dbReference type="GO" id="GO:0043041">
    <property type="term" value="P:amino acid activation for nonribosomal peptide biosynthetic process"/>
    <property type="evidence" value="ECO:0007669"/>
    <property type="project" value="TreeGrafter"/>
</dbReference>
<dbReference type="GO" id="GO:0003824">
    <property type="term" value="F:catalytic activity"/>
    <property type="evidence" value="ECO:0007669"/>
    <property type="project" value="InterPro"/>
</dbReference>
<protein>
    <recommendedName>
        <fullName evidence="1">Condensation domain-containing protein</fullName>
    </recommendedName>
</protein>
<feature type="non-terminal residue" evidence="2">
    <location>
        <position position="431"/>
    </location>
</feature>
<evidence type="ECO:0000313" key="3">
    <source>
        <dbReference type="Proteomes" id="UP000325576"/>
    </source>
</evidence>
<proteinExistence type="predicted"/>
<dbReference type="InterPro" id="IPR001242">
    <property type="entry name" value="Condensation_dom"/>
</dbReference>
<feature type="domain" description="Condensation" evidence="1">
    <location>
        <begin position="15"/>
        <end position="426"/>
    </location>
</feature>